<dbReference type="InterPro" id="IPR052942">
    <property type="entry name" value="LPS_cholinephosphotransferase"/>
</dbReference>
<dbReference type="EMBL" id="CP014585">
    <property type="protein sequence ID" value="ANZ75505.1"/>
    <property type="molecule type" value="Genomic_DNA"/>
</dbReference>
<sequence length="652" mass="76149">MFRERSKNLFGSINTFNTVEYVMYMMLLLTAYFLNHLLHSLDNINHLVESDVNYQLLQRVTNKVKLFDEEAILPFAKNLNRRSERFDPRLPVAAYLRSLQNQYSELPPGTELDSIPPLEVSFHWDDWLSLGLASTFWDAFDNYNKRQGENAISYEQLEAILLSDLDEYSPYTAHILHSNVEVYQYRTIPQKIVYMSNKGYFELLVTEKEKLSNEGLWGIFHQKQGGTDEFSSLNLVEEINALDEIYDSKGLPAWDPPFPEQLDAPDEDFKFNSTEELAKIEQLKEPKQEDIFYMEGLKHGIDTLPADANVYFPVNYVENDPGLQSHHLHFPFFNGMVLQREIHSSVHHMNRAFFLFARQHGYFVWFFYGNLIGWYYNGNNHPWDSDIDAIMPMAEMARMAHHHNNTLIIENPYDGYGTYLLTVSPWFTKKTRGGNHIDGRFVDVKRGTYIDLSAIQAMHGIYPDWVRDGVKENPKNLALADKNGNWYLTRDILPLRRTIFEGTRSYTVKDVEDTLLRNYGDKVLINTELADHEWHDDWKMWVQKKKYCTYEEFENYLSAHGGVEYDENGVLTLEGACGFEEVRQDWIITRESINLHMKEWEAIQRNESTAEYTAKDLPRYRPDSFKSLLDGVSNHGNGNVGKIEHVKVEHND</sequence>
<accession>A0A1B2JCB0</accession>
<feature type="transmembrane region" description="Helical" evidence="1">
    <location>
        <begin position="21"/>
        <end position="38"/>
    </location>
</feature>
<organism evidence="3 4">
    <name type="scientific">Komagataella pastoris</name>
    <name type="common">Yeast</name>
    <name type="synonym">Pichia pastoris</name>
    <dbReference type="NCBI Taxonomy" id="4922"/>
    <lineage>
        <taxon>Eukaryota</taxon>
        <taxon>Fungi</taxon>
        <taxon>Dikarya</taxon>
        <taxon>Ascomycota</taxon>
        <taxon>Saccharomycotina</taxon>
        <taxon>Pichiomycetes</taxon>
        <taxon>Pichiales</taxon>
        <taxon>Pichiaceae</taxon>
        <taxon>Komagataella</taxon>
    </lineage>
</organism>
<keyword evidence="1" id="KW-1133">Transmembrane helix</keyword>
<name>A0A1B2JCB0_PICPA</name>
<keyword evidence="1" id="KW-0812">Transmembrane</keyword>
<dbReference type="Proteomes" id="UP000094565">
    <property type="component" value="Chromosome 2"/>
</dbReference>
<reference evidence="3 4" key="1">
    <citation type="submission" date="2016-02" db="EMBL/GenBank/DDBJ databases">
        <title>Comparative genomic and transcriptomic foundation for Pichia pastoris.</title>
        <authorList>
            <person name="Love K.R."/>
            <person name="Shah K.A."/>
            <person name="Whittaker C.A."/>
            <person name="Wu J."/>
            <person name="Bartlett M.C."/>
            <person name="Ma D."/>
            <person name="Leeson R.L."/>
            <person name="Priest M."/>
            <person name="Young S.K."/>
            <person name="Love J.C."/>
        </authorList>
    </citation>
    <scope>NUCLEOTIDE SEQUENCE [LARGE SCALE GENOMIC DNA]</scope>
    <source>
        <strain evidence="3 4">ATCC 28485</strain>
    </source>
</reference>
<evidence type="ECO:0000313" key="4">
    <source>
        <dbReference type="Proteomes" id="UP000094565"/>
    </source>
</evidence>
<evidence type="ECO:0000259" key="2">
    <source>
        <dbReference type="Pfam" id="PF04991"/>
    </source>
</evidence>
<keyword evidence="4" id="KW-1185">Reference proteome</keyword>
<feature type="domain" description="LicD/FKTN/FKRP nucleotidyltransferase" evidence="2">
    <location>
        <begin position="358"/>
        <end position="457"/>
    </location>
</feature>
<evidence type="ECO:0000313" key="3">
    <source>
        <dbReference type="EMBL" id="ANZ75505.1"/>
    </source>
</evidence>
<dbReference type="GO" id="GO:0009100">
    <property type="term" value="P:glycoprotein metabolic process"/>
    <property type="evidence" value="ECO:0007669"/>
    <property type="project" value="UniProtKB-ARBA"/>
</dbReference>
<dbReference type="PANTHER" id="PTHR43404">
    <property type="entry name" value="LIPOPOLYSACCHARIDE CHOLINEPHOSPHOTRANSFERASE LICD"/>
    <property type="match status" value="1"/>
</dbReference>
<dbReference type="InterPro" id="IPR007074">
    <property type="entry name" value="LicD/FKTN/FKRP_NTP_transf"/>
</dbReference>
<dbReference type="AlphaFoldDB" id="A0A1B2JCB0"/>
<evidence type="ECO:0000256" key="1">
    <source>
        <dbReference type="SAM" id="Phobius"/>
    </source>
</evidence>
<dbReference type="OrthoDB" id="3974954at2759"/>
<gene>
    <name evidence="3" type="ORF">ATY40_BA7502448</name>
</gene>
<dbReference type="Pfam" id="PF04991">
    <property type="entry name" value="LicD"/>
    <property type="match status" value="1"/>
</dbReference>
<dbReference type="PANTHER" id="PTHR43404:SF1">
    <property type="entry name" value="MNN4P"/>
    <property type="match status" value="1"/>
</dbReference>
<proteinExistence type="predicted"/>
<keyword evidence="1" id="KW-0472">Membrane</keyword>
<protein>
    <submittedName>
        <fullName evidence="3">BA75_02448T0</fullName>
    </submittedName>
</protein>